<evidence type="ECO:0000259" key="2">
    <source>
        <dbReference type="Pfam" id="PF01321"/>
    </source>
</evidence>
<dbReference type="InterPro" id="IPR000994">
    <property type="entry name" value="Pept_M24"/>
</dbReference>
<organism evidence="3 4">
    <name type="scientific">Carboxydichorda subterranea</name>
    <dbReference type="NCBI Taxonomy" id="3109565"/>
    <lineage>
        <taxon>Bacteria</taxon>
        <taxon>Bacillati</taxon>
        <taxon>Bacillota</taxon>
        <taxon>Limnochordia</taxon>
        <taxon>Limnochordales</taxon>
        <taxon>Geochordaceae</taxon>
        <taxon>Carboxydichorda</taxon>
    </lineage>
</organism>
<feature type="domain" description="Creatinase N-terminal" evidence="2">
    <location>
        <begin position="13"/>
        <end position="159"/>
    </location>
</feature>
<evidence type="ECO:0000313" key="4">
    <source>
        <dbReference type="Proteomes" id="UP001332192"/>
    </source>
</evidence>
<evidence type="ECO:0000259" key="1">
    <source>
        <dbReference type="Pfam" id="PF00557"/>
    </source>
</evidence>
<dbReference type="InterPro" id="IPR050659">
    <property type="entry name" value="Peptidase_M24B"/>
</dbReference>
<feature type="domain" description="Peptidase M24" evidence="1">
    <location>
        <begin position="167"/>
        <end position="391"/>
    </location>
</feature>
<name>A0ABZ1BUF3_9FIRM</name>
<dbReference type="SUPFAM" id="SSF53092">
    <property type="entry name" value="Creatinase/prolidase N-terminal domain"/>
    <property type="match status" value="1"/>
</dbReference>
<dbReference type="Pfam" id="PF00557">
    <property type="entry name" value="Peptidase_M24"/>
    <property type="match status" value="1"/>
</dbReference>
<dbReference type="Pfam" id="PF01321">
    <property type="entry name" value="Creatinase_N"/>
    <property type="match status" value="1"/>
</dbReference>
<dbReference type="Gene3D" id="3.40.350.10">
    <property type="entry name" value="Creatinase/prolidase N-terminal domain"/>
    <property type="match status" value="1"/>
</dbReference>
<dbReference type="Gene3D" id="3.90.230.10">
    <property type="entry name" value="Creatinase/methionine aminopeptidase superfamily"/>
    <property type="match status" value="1"/>
</dbReference>
<dbReference type="InterPro" id="IPR036005">
    <property type="entry name" value="Creatinase/aminopeptidase-like"/>
</dbReference>
<dbReference type="InterPro" id="IPR029149">
    <property type="entry name" value="Creatin/AminoP/Spt16_N"/>
</dbReference>
<dbReference type="Proteomes" id="UP001332192">
    <property type="component" value="Chromosome"/>
</dbReference>
<dbReference type="PANTHER" id="PTHR46112">
    <property type="entry name" value="AMINOPEPTIDASE"/>
    <property type="match status" value="1"/>
</dbReference>
<dbReference type="RefSeq" id="WP_324715388.1">
    <property type="nucleotide sequence ID" value="NZ_CP141615.1"/>
</dbReference>
<gene>
    <name evidence="3" type="ORF">U7230_08340</name>
</gene>
<evidence type="ECO:0000313" key="3">
    <source>
        <dbReference type="EMBL" id="WRP16115.1"/>
    </source>
</evidence>
<dbReference type="PANTHER" id="PTHR46112:SF2">
    <property type="entry name" value="XAA-PRO AMINOPEPTIDASE P-RELATED"/>
    <property type="match status" value="1"/>
</dbReference>
<dbReference type="EMBL" id="CP141615">
    <property type="protein sequence ID" value="WRP16115.1"/>
    <property type="molecule type" value="Genomic_DNA"/>
</dbReference>
<protein>
    <submittedName>
        <fullName evidence="3">Xaa-Pro peptidase family protein</fullName>
    </submittedName>
</protein>
<keyword evidence="4" id="KW-1185">Reference proteome</keyword>
<proteinExistence type="predicted"/>
<sequence>MYDAIPLDEIRARQEAIRASFGQRGLDAILVVGRSFYDRVGDLAYVSNHFPPFPATVFAGGQRGLGHALLLIPASGPSALLLDGWAYRREMVAADEVEASPDLPALLVAVLKRRGLGGARVGLVGEDILPLAMARALGDALPALELRRADEVVRAMRRIKSPAEQSLLRRAADIAGSGLDAAVGALRGAGAGQAEQLTERAVCAEGIARAMREGADFVRYLRVHAGSWSAVGSRWPQATERPIAPGEVVTLDIIGAYQGYQFDVLRTTVAGPPDVRPAPAHRRLLEAVLEAARRAVAACRPGTPCRDVVQAANGYLEAQGYGPFARTFMGHGIGLETVEEPYLTPDDPTPLAPGMVLCVEPGVYVPDGQAAPGGPPGPVGASIEEEVLVTEGDPEVLTRFPAQLWE</sequence>
<dbReference type="InterPro" id="IPR000587">
    <property type="entry name" value="Creatinase_N"/>
</dbReference>
<reference evidence="3 4" key="1">
    <citation type="journal article" date="2024" name="Front. Microbiol.">
        <title>Novel thermophilic genera Geochorda gen. nov. and Carboxydochorda gen. nov. from the deep terrestrial subsurface reveal the ecophysiological diversity in the class Limnochordia.</title>
        <authorList>
            <person name="Karnachuk O.V."/>
            <person name="Lukina A.P."/>
            <person name="Avakyan M.R."/>
            <person name="Kadnikov V.V."/>
            <person name="Begmatov S."/>
            <person name="Beletsky A.V."/>
            <person name="Vlasova K.G."/>
            <person name="Novikov A.A."/>
            <person name="Shcherbakova V.A."/>
            <person name="Mardanov A.V."/>
            <person name="Ravin N.V."/>
        </authorList>
    </citation>
    <scope>NUCLEOTIDE SEQUENCE [LARGE SCALE GENOMIC DNA]</scope>
    <source>
        <strain evidence="3 4">L945</strain>
    </source>
</reference>
<dbReference type="SUPFAM" id="SSF55920">
    <property type="entry name" value="Creatinase/aminopeptidase"/>
    <property type="match status" value="1"/>
</dbReference>
<accession>A0ABZ1BUF3</accession>